<dbReference type="SUPFAM" id="SSF52402">
    <property type="entry name" value="Adenine nucleotide alpha hydrolases-like"/>
    <property type="match status" value="2"/>
</dbReference>
<dbReference type="InterPro" id="IPR014729">
    <property type="entry name" value="Rossmann-like_a/b/a_fold"/>
</dbReference>
<gene>
    <name evidence="3" type="ORF">C450_19186</name>
</gene>
<dbReference type="PRINTS" id="PR01438">
    <property type="entry name" value="UNVRSLSTRESS"/>
</dbReference>
<reference evidence="3 4" key="1">
    <citation type="journal article" date="2014" name="PLoS Genet.">
        <title>Phylogenetically driven sequencing of extremely halophilic archaea reveals strategies for static and dynamic osmo-response.</title>
        <authorList>
            <person name="Becker E.A."/>
            <person name="Seitzer P.M."/>
            <person name="Tritt A."/>
            <person name="Larsen D."/>
            <person name="Krusor M."/>
            <person name="Yao A.I."/>
            <person name="Wu D."/>
            <person name="Madern D."/>
            <person name="Eisen J.A."/>
            <person name="Darling A.E."/>
            <person name="Facciotti M.T."/>
        </authorList>
    </citation>
    <scope>NUCLEOTIDE SEQUENCE [LARGE SCALE GENOMIC DNA]</scope>
    <source>
        <strain evidence="3 4">DSM 8989</strain>
    </source>
</reference>
<evidence type="ECO:0000256" key="1">
    <source>
        <dbReference type="ARBA" id="ARBA00008791"/>
    </source>
</evidence>
<dbReference type="CDD" id="cd00293">
    <property type="entry name" value="USP-like"/>
    <property type="match status" value="2"/>
</dbReference>
<feature type="domain" description="UspA" evidence="2">
    <location>
        <begin position="1"/>
        <end position="33"/>
    </location>
</feature>
<dbReference type="PANTHER" id="PTHR46268:SF6">
    <property type="entry name" value="UNIVERSAL STRESS PROTEIN UP12"/>
    <property type="match status" value="1"/>
</dbReference>
<dbReference type="EMBL" id="AOME01000088">
    <property type="protein sequence ID" value="EMA48575.1"/>
    <property type="molecule type" value="Genomic_DNA"/>
</dbReference>
<dbReference type="Gene3D" id="3.40.50.620">
    <property type="entry name" value="HUPs"/>
    <property type="match status" value="1"/>
</dbReference>
<dbReference type="PANTHER" id="PTHR46268">
    <property type="entry name" value="STRESS RESPONSE PROTEIN NHAX"/>
    <property type="match status" value="1"/>
</dbReference>
<comment type="similarity">
    <text evidence="1">Belongs to the universal stress protein A family.</text>
</comment>
<evidence type="ECO:0000313" key="3">
    <source>
        <dbReference type="EMBL" id="EMA48575.1"/>
    </source>
</evidence>
<evidence type="ECO:0000259" key="2">
    <source>
        <dbReference type="Pfam" id="PF00582"/>
    </source>
</evidence>
<dbReference type="STRING" id="1227456.C450_19186"/>
<keyword evidence="4" id="KW-1185">Reference proteome</keyword>
<dbReference type="Proteomes" id="UP000011625">
    <property type="component" value="Unassembled WGS sequence"/>
</dbReference>
<accession>M0MVX8</accession>
<feature type="domain" description="UspA" evidence="2">
    <location>
        <begin position="44"/>
        <end position="182"/>
    </location>
</feature>
<dbReference type="AlphaFoldDB" id="M0MVX8"/>
<evidence type="ECO:0000313" key="4">
    <source>
        <dbReference type="Proteomes" id="UP000011625"/>
    </source>
</evidence>
<proteinExistence type="inferred from homology"/>
<sequence>MPTHGRQGLERLLIGSTTERVVRRADIPVLTIRPDSDVTVTHPYRNVLVPTDGSDCAREALETGVDVATEETAALHLLSVVDVTSLGVDVRIQMQMKFLEENATEIVEDATEFATDASVDPVSGSVVLGTSIHGEILAYIDEHDVDLIVVGTHGRTGFDRYMLGSVTEKLVRTSPIPVLTVRTTEAET</sequence>
<dbReference type="Gene3D" id="3.40.50.12370">
    <property type="match status" value="1"/>
</dbReference>
<dbReference type="InterPro" id="IPR006015">
    <property type="entry name" value="Universal_stress_UspA"/>
</dbReference>
<protein>
    <submittedName>
        <fullName evidence="3">Universal stress protein uspa-like protein</fullName>
    </submittedName>
</protein>
<dbReference type="Pfam" id="PF00582">
    <property type="entry name" value="Usp"/>
    <property type="match status" value="2"/>
</dbReference>
<organism evidence="3 4">
    <name type="scientific">Halococcus salifodinae DSM 8989</name>
    <dbReference type="NCBI Taxonomy" id="1227456"/>
    <lineage>
        <taxon>Archaea</taxon>
        <taxon>Methanobacteriati</taxon>
        <taxon>Methanobacteriota</taxon>
        <taxon>Stenosarchaea group</taxon>
        <taxon>Halobacteria</taxon>
        <taxon>Halobacteriales</taxon>
        <taxon>Halococcaceae</taxon>
        <taxon>Halococcus</taxon>
    </lineage>
</organism>
<dbReference type="InterPro" id="IPR006016">
    <property type="entry name" value="UspA"/>
</dbReference>
<dbReference type="PATRIC" id="fig|1227456.3.peg.3896"/>
<name>M0MVX8_9EURY</name>
<comment type="caution">
    <text evidence="3">The sequence shown here is derived from an EMBL/GenBank/DDBJ whole genome shotgun (WGS) entry which is preliminary data.</text>
</comment>